<protein>
    <submittedName>
        <fullName evidence="9">Putative transcription factor nerf</fullName>
    </submittedName>
</protein>
<dbReference type="GO" id="GO:0005634">
    <property type="term" value="C:nucleus"/>
    <property type="evidence" value="ECO:0007669"/>
    <property type="project" value="UniProtKB-SubCell"/>
</dbReference>
<dbReference type="GO" id="GO:0043565">
    <property type="term" value="F:sequence-specific DNA binding"/>
    <property type="evidence" value="ECO:0007669"/>
    <property type="project" value="InterPro"/>
</dbReference>
<evidence type="ECO:0000256" key="3">
    <source>
        <dbReference type="ARBA" id="ARBA00022473"/>
    </source>
</evidence>
<evidence type="ECO:0000256" key="5">
    <source>
        <dbReference type="ARBA" id="ARBA00023242"/>
    </source>
</evidence>
<dbReference type="InterPro" id="IPR046328">
    <property type="entry name" value="ETS_fam"/>
</dbReference>
<feature type="domain" description="ETS" evidence="8">
    <location>
        <begin position="447"/>
        <end position="529"/>
    </location>
</feature>
<evidence type="ECO:0000256" key="4">
    <source>
        <dbReference type="ARBA" id="ARBA00023125"/>
    </source>
</evidence>
<keyword evidence="4 6" id="KW-0238">DNA-binding</keyword>
<dbReference type="EMBL" id="GFDF01007905">
    <property type="protein sequence ID" value="JAV06179.1"/>
    <property type="molecule type" value="Transcribed_RNA"/>
</dbReference>
<feature type="compositionally biased region" description="Low complexity" evidence="7">
    <location>
        <begin position="296"/>
        <end position="310"/>
    </location>
</feature>
<dbReference type="FunFam" id="1.10.10.10:FF:000411">
    <property type="entry name" value="Ecdysone-induced protein 74EF isoform A"/>
    <property type="match status" value="1"/>
</dbReference>
<dbReference type="PANTHER" id="PTHR11849">
    <property type="entry name" value="ETS"/>
    <property type="match status" value="1"/>
</dbReference>
<keyword evidence="3" id="KW-0217">Developmental protein</keyword>
<evidence type="ECO:0000256" key="1">
    <source>
        <dbReference type="ARBA" id="ARBA00004123"/>
    </source>
</evidence>
<reference evidence="9" key="1">
    <citation type="submission" date="2016-12" db="EMBL/GenBank/DDBJ databases">
        <title>An insight into the sialome and mialome of the sand fly, Nyssomyia neivai.</title>
        <authorList>
            <person name="Sebastian V."/>
            <person name="Goulart T.M."/>
            <person name="Oliveira W."/>
            <person name="Calvo E."/>
            <person name="Oliveira L.F."/>
            <person name="Pinto M.C."/>
            <person name="Rosselino A.M."/>
            <person name="Ribeiro J.M."/>
        </authorList>
    </citation>
    <scope>NUCLEOTIDE SEQUENCE</scope>
</reference>
<dbReference type="InterPro" id="IPR036390">
    <property type="entry name" value="WH_DNA-bd_sf"/>
</dbReference>
<feature type="compositionally biased region" description="Low complexity" evidence="7">
    <location>
        <begin position="229"/>
        <end position="241"/>
    </location>
</feature>
<dbReference type="Pfam" id="PF00178">
    <property type="entry name" value="Ets"/>
    <property type="match status" value="1"/>
</dbReference>
<dbReference type="PROSITE" id="PS50061">
    <property type="entry name" value="ETS_DOMAIN_3"/>
    <property type="match status" value="1"/>
</dbReference>
<dbReference type="GO" id="GO:0006914">
    <property type="term" value="P:autophagy"/>
    <property type="evidence" value="ECO:0007669"/>
    <property type="project" value="UniProtKB-ARBA"/>
</dbReference>
<organism evidence="9">
    <name type="scientific">Nyssomyia neivai</name>
    <dbReference type="NCBI Taxonomy" id="330878"/>
    <lineage>
        <taxon>Eukaryota</taxon>
        <taxon>Metazoa</taxon>
        <taxon>Ecdysozoa</taxon>
        <taxon>Arthropoda</taxon>
        <taxon>Hexapoda</taxon>
        <taxon>Insecta</taxon>
        <taxon>Pterygota</taxon>
        <taxon>Neoptera</taxon>
        <taxon>Endopterygota</taxon>
        <taxon>Diptera</taxon>
        <taxon>Nematocera</taxon>
        <taxon>Psychodoidea</taxon>
        <taxon>Psychodidae</taxon>
        <taxon>Nyssomyia</taxon>
    </lineage>
</organism>
<evidence type="ECO:0000313" key="9">
    <source>
        <dbReference type="EMBL" id="JAV06179.1"/>
    </source>
</evidence>
<dbReference type="GO" id="GO:0030154">
    <property type="term" value="P:cell differentiation"/>
    <property type="evidence" value="ECO:0007669"/>
    <property type="project" value="TreeGrafter"/>
</dbReference>
<dbReference type="InterPro" id="IPR036388">
    <property type="entry name" value="WH-like_DNA-bd_sf"/>
</dbReference>
<dbReference type="PRINTS" id="PR00454">
    <property type="entry name" value="ETSDOMAIN"/>
</dbReference>
<dbReference type="InterPro" id="IPR000418">
    <property type="entry name" value="Ets_dom"/>
</dbReference>
<sequence>MPFIEDELLWCPDNDGRMVDISACLQDAVTANTTNQNQEAAGGSCDLSSLDPLCNDSEEILRQLAENPFELDSFFSDFSGVEVKQEENNNDLPVDPTESPTYLTNCQSASAPNSLPLQAGVPNTTNGVISQADTTQNHSQQHQSILALASAISASSFGSHQQQNGRPTASINRYSIAANPLLAEKLMAPNLNDMDSSLAIGNRAGRPPDVKVNTEIPILPHSPSPPPQQRISSASIPAASATNGHHQGPPPHRQLLHGLLSGAPIHSAPYHRNYSTSSTGTSPHFHKKGSLPPSPADSGVSDVDSSSSGGQPACSEELKARLGMPPHCPPQGHMAPGTFLHPNFYHNSPPQLRNIWNNRNVSLPDSYYLHSMNGSYPPSHFPTPSPARVGPHQALHPQSVIQAATSSVGDDISYMLELGFQQRKLKKPKKPRIEMGVKRKSREGSTTYLWEFLLKLLQDREYCPRYIKWTNREKGVFKLVDSKAVSRLWGLHKNKPDMNYETMGRALRYYYQRGILAKVDGQRLVYQFVDVPKDIVEIDCTGA</sequence>
<dbReference type="SMART" id="SM00413">
    <property type="entry name" value="ETS"/>
    <property type="match status" value="1"/>
</dbReference>
<dbReference type="PROSITE" id="PS00345">
    <property type="entry name" value="ETS_DOMAIN_1"/>
    <property type="match status" value="1"/>
</dbReference>
<comment type="subcellular location">
    <subcellularLocation>
        <location evidence="1 6">Nucleus</location>
    </subcellularLocation>
</comment>
<proteinExistence type="inferred from homology"/>
<dbReference type="Gene3D" id="1.10.10.10">
    <property type="entry name" value="Winged helix-like DNA-binding domain superfamily/Winged helix DNA-binding domain"/>
    <property type="match status" value="1"/>
</dbReference>
<evidence type="ECO:0000259" key="8">
    <source>
        <dbReference type="PROSITE" id="PS50061"/>
    </source>
</evidence>
<dbReference type="SUPFAM" id="SSF46785">
    <property type="entry name" value="Winged helix' DNA-binding domain"/>
    <property type="match status" value="1"/>
</dbReference>
<feature type="compositionally biased region" description="Polar residues" evidence="7">
    <location>
        <begin position="273"/>
        <end position="282"/>
    </location>
</feature>
<accession>A0A1L8DI75</accession>
<keyword evidence="5 6" id="KW-0539">Nucleus</keyword>
<name>A0A1L8DI75_9DIPT</name>
<feature type="region of interest" description="Disordered" evidence="7">
    <location>
        <begin position="120"/>
        <end position="142"/>
    </location>
</feature>
<evidence type="ECO:0000256" key="7">
    <source>
        <dbReference type="SAM" id="MobiDB-lite"/>
    </source>
</evidence>
<feature type="region of interest" description="Disordered" evidence="7">
    <location>
        <begin position="198"/>
        <end position="314"/>
    </location>
</feature>
<dbReference type="GO" id="GO:0001228">
    <property type="term" value="F:DNA-binding transcription activator activity, RNA polymerase II-specific"/>
    <property type="evidence" value="ECO:0007669"/>
    <property type="project" value="UniProtKB-ARBA"/>
</dbReference>
<evidence type="ECO:0000256" key="2">
    <source>
        <dbReference type="ARBA" id="ARBA00005562"/>
    </source>
</evidence>
<dbReference type="AlphaFoldDB" id="A0A1L8DI75"/>
<evidence type="ECO:0000256" key="6">
    <source>
        <dbReference type="RuleBase" id="RU004019"/>
    </source>
</evidence>
<dbReference type="PROSITE" id="PS00346">
    <property type="entry name" value="ETS_DOMAIN_2"/>
    <property type="match status" value="1"/>
</dbReference>
<dbReference type="PANTHER" id="PTHR11849:SF191">
    <property type="entry name" value="ECDYSONE-INDUCED PROTEIN 74EF ISOFORM B"/>
    <property type="match status" value="1"/>
</dbReference>
<dbReference type="GO" id="GO:0040034">
    <property type="term" value="P:regulation of development, heterochronic"/>
    <property type="evidence" value="ECO:0007669"/>
    <property type="project" value="UniProtKB-ARBA"/>
</dbReference>
<comment type="similarity">
    <text evidence="2 6">Belongs to the ETS family.</text>
</comment>